<feature type="transmembrane region" description="Helical" evidence="1">
    <location>
        <begin position="31"/>
        <end position="52"/>
    </location>
</feature>
<evidence type="ECO:0000313" key="2">
    <source>
        <dbReference type="EMBL" id="SEH12266.1"/>
    </source>
</evidence>
<protein>
    <submittedName>
        <fullName evidence="2">Uncharacterized protein</fullName>
    </submittedName>
</protein>
<dbReference type="OrthoDB" id="181840at2157"/>
<dbReference type="Proteomes" id="UP000199112">
    <property type="component" value="Unassembled WGS sequence"/>
</dbReference>
<keyword evidence="1" id="KW-0812">Transmembrane</keyword>
<dbReference type="EMBL" id="FNWL01000001">
    <property type="protein sequence ID" value="SEH12266.1"/>
    <property type="molecule type" value="Genomic_DNA"/>
</dbReference>
<keyword evidence="1" id="KW-0472">Membrane</keyword>
<dbReference type="RefSeq" id="WP_090505245.1">
    <property type="nucleotide sequence ID" value="NZ_FNWL01000001.1"/>
</dbReference>
<proteinExistence type="predicted"/>
<accession>A0A1H6FMZ7</accession>
<evidence type="ECO:0000313" key="3">
    <source>
        <dbReference type="Proteomes" id="UP000199112"/>
    </source>
</evidence>
<reference evidence="3" key="1">
    <citation type="submission" date="2016-10" db="EMBL/GenBank/DDBJ databases">
        <authorList>
            <person name="Varghese N."/>
            <person name="Submissions S."/>
        </authorList>
    </citation>
    <scope>NUCLEOTIDE SEQUENCE [LARGE SCALE GENOMIC DNA]</scope>
    <source>
        <strain evidence="3">CGMCC 1.8981</strain>
    </source>
</reference>
<feature type="transmembrane region" description="Helical" evidence="1">
    <location>
        <begin position="7"/>
        <end position="25"/>
    </location>
</feature>
<keyword evidence="3" id="KW-1185">Reference proteome</keyword>
<keyword evidence="1" id="KW-1133">Transmembrane helix</keyword>
<evidence type="ECO:0000256" key="1">
    <source>
        <dbReference type="SAM" id="Phobius"/>
    </source>
</evidence>
<dbReference type="AlphaFoldDB" id="A0A1H6FMZ7"/>
<organism evidence="2 3">
    <name type="scientific">Natronorubrum sediminis</name>
    <dbReference type="NCBI Taxonomy" id="640943"/>
    <lineage>
        <taxon>Archaea</taxon>
        <taxon>Methanobacteriati</taxon>
        <taxon>Methanobacteriota</taxon>
        <taxon>Stenosarchaea group</taxon>
        <taxon>Halobacteria</taxon>
        <taxon>Halobacteriales</taxon>
        <taxon>Natrialbaceae</taxon>
        <taxon>Natronorubrum</taxon>
    </lineage>
</organism>
<name>A0A1H6FMZ7_9EURY</name>
<sequence>MGLERFVRINLVLIPVLLVAGYLFADYLPLLFLPLGVGYITFATLICLAWGLSKASLSVGSS</sequence>
<gene>
    <name evidence="2" type="ORF">SAMN04487967_0730</name>
</gene>